<organism evidence="1 2">
    <name type="scientific">Russula earlei</name>
    <dbReference type="NCBI Taxonomy" id="71964"/>
    <lineage>
        <taxon>Eukaryota</taxon>
        <taxon>Fungi</taxon>
        <taxon>Dikarya</taxon>
        <taxon>Basidiomycota</taxon>
        <taxon>Agaricomycotina</taxon>
        <taxon>Agaricomycetes</taxon>
        <taxon>Russulales</taxon>
        <taxon>Russulaceae</taxon>
        <taxon>Russula</taxon>
    </lineage>
</organism>
<comment type="caution">
    <text evidence="1">The sequence shown here is derived from an EMBL/GenBank/DDBJ whole genome shotgun (WGS) entry which is preliminary data.</text>
</comment>
<gene>
    <name evidence="1" type="ORF">F5148DRAFT_1194747</name>
</gene>
<evidence type="ECO:0000313" key="2">
    <source>
        <dbReference type="Proteomes" id="UP001207468"/>
    </source>
</evidence>
<accession>A0ACC0UC32</accession>
<sequence length="486" mass="52804">MFSFNSGPLPQRTYPVNVIKHVTNFDSIDEELRDCKRVQRHGQEEDLREALILMVARVEEMCETLKSSYQKTTDLETQLTLAESNLKLALANNEMLEDALKSGSLSKDVGWRRSARDTSFPQSAPSPATASLAASQSQPTSISENETQGAPDSPGSDRDSRAPSPAPTPQTDLRFFRFRLTGGGRSTPTQPPNSPPRASRSQSASHPAASHLTSASLPSLVAPPLANNGELDALREQLLMEKRKSEKITREKSELESELESLSQALFEEANQMVKVERIKRAEAEDELKEVHAEKEALKSALRLIEEDRMRIETTHRPHVNGIEPSQHSTVGTHSRSSSQQPVVSPRPGDSPTPPSPPPPSAQSPSRSAREVVISTNVRDTDDAPPSPAPLYVPPPHLSDSAPASRTGSPMPLPHPHRLSHLRTTAPPPAPPPPSAADGFLNSPWARAPFGEEDADYAAETSLSLPKIGTLYSPPSEAEMAVPWGK</sequence>
<name>A0ACC0UC32_9AGAM</name>
<evidence type="ECO:0000313" key="1">
    <source>
        <dbReference type="EMBL" id="KAI9508614.1"/>
    </source>
</evidence>
<dbReference type="EMBL" id="JAGFNK010000085">
    <property type="protein sequence ID" value="KAI9508614.1"/>
    <property type="molecule type" value="Genomic_DNA"/>
</dbReference>
<reference evidence="1" key="1">
    <citation type="submission" date="2021-03" db="EMBL/GenBank/DDBJ databases">
        <title>Evolutionary priming and transition to the ectomycorrhizal habit in an iconic lineage of mushroom-forming fungi: is preadaptation a requirement?</title>
        <authorList>
            <consortium name="DOE Joint Genome Institute"/>
            <person name="Looney B.P."/>
            <person name="Miyauchi S."/>
            <person name="Morin E."/>
            <person name="Drula E."/>
            <person name="Courty P.E."/>
            <person name="Chicoki N."/>
            <person name="Fauchery L."/>
            <person name="Kohler A."/>
            <person name="Kuo A."/>
            <person name="LaButti K."/>
            <person name="Pangilinan J."/>
            <person name="Lipzen A."/>
            <person name="Riley R."/>
            <person name="Andreopoulos W."/>
            <person name="He G."/>
            <person name="Johnson J."/>
            <person name="Barry K.W."/>
            <person name="Grigoriev I.V."/>
            <person name="Nagy L."/>
            <person name="Hibbett D."/>
            <person name="Henrissat B."/>
            <person name="Matheny P.B."/>
            <person name="Labbe J."/>
            <person name="Martin A.F."/>
        </authorList>
    </citation>
    <scope>NUCLEOTIDE SEQUENCE</scope>
    <source>
        <strain evidence="1">BPL698</strain>
    </source>
</reference>
<keyword evidence="2" id="KW-1185">Reference proteome</keyword>
<protein>
    <submittedName>
        <fullName evidence="1">Uncharacterized protein</fullName>
    </submittedName>
</protein>
<proteinExistence type="predicted"/>
<dbReference type="Proteomes" id="UP001207468">
    <property type="component" value="Unassembled WGS sequence"/>
</dbReference>